<keyword evidence="2" id="KW-1185">Reference proteome</keyword>
<proteinExistence type="predicted"/>
<organism evidence="1 2">
    <name type="scientific">Citrus sinensis</name>
    <name type="common">Sweet orange</name>
    <name type="synonym">Citrus aurantium var. sinensis</name>
    <dbReference type="NCBI Taxonomy" id="2711"/>
    <lineage>
        <taxon>Eukaryota</taxon>
        <taxon>Viridiplantae</taxon>
        <taxon>Streptophyta</taxon>
        <taxon>Embryophyta</taxon>
        <taxon>Tracheophyta</taxon>
        <taxon>Spermatophyta</taxon>
        <taxon>Magnoliopsida</taxon>
        <taxon>eudicotyledons</taxon>
        <taxon>Gunneridae</taxon>
        <taxon>Pentapetalae</taxon>
        <taxon>rosids</taxon>
        <taxon>malvids</taxon>
        <taxon>Sapindales</taxon>
        <taxon>Rutaceae</taxon>
        <taxon>Aurantioideae</taxon>
        <taxon>Citrus</taxon>
    </lineage>
</organism>
<accession>A0ACB8N541</accession>
<sequence length="211" mass="23535">MLLFRWFAGNIGHDPHMLYALNAVQVLALFDKLDILDADKSFTFELDMLGCKMEATRFLETSGGSGYTRLDKINVAKAVEYISSAVLVHFLLPGLCNMLTRAFLAGGYARDKSNLEVLMVALTNFLMRAFFSQADFMMEHSCRFSLQCCSLNTQDMEDGGISDRPDDAIDVFHTFFGVAGLSLLEYPGLKPIDPAYALPADVVNRIFFGKR</sequence>
<dbReference type="Proteomes" id="UP000829398">
    <property type="component" value="Chromosome 2"/>
</dbReference>
<reference evidence="2" key="1">
    <citation type="journal article" date="2023" name="Hortic. Res.">
        <title>A chromosome-level phased genome enabling allele-level studies in sweet orange: a case study on citrus Huanglongbing tolerance.</title>
        <authorList>
            <person name="Wu B."/>
            <person name="Yu Q."/>
            <person name="Deng Z."/>
            <person name="Duan Y."/>
            <person name="Luo F."/>
            <person name="Gmitter F. Jr."/>
        </authorList>
    </citation>
    <scope>NUCLEOTIDE SEQUENCE [LARGE SCALE GENOMIC DNA]</scope>
    <source>
        <strain evidence="2">cv. Valencia</strain>
    </source>
</reference>
<protein>
    <submittedName>
        <fullName evidence="1">Geranylgeranyl transferase type-2 subunit beta</fullName>
    </submittedName>
</protein>
<dbReference type="EMBL" id="CM039171">
    <property type="protein sequence ID" value="KAH9792956.1"/>
    <property type="molecule type" value="Genomic_DNA"/>
</dbReference>
<evidence type="ECO:0000313" key="2">
    <source>
        <dbReference type="Proteomes" id="UP000829398"/>
    </source>
</evidence>
<comment type="caution">
    <text evidence="1">The sequence shown here is derived from an EMBL/GenBank/DDBJ whole genome shotgun (WGS) entry which is preliminary data.</text>
</comment>
<gene>
    <name evidence="1" type="ORF">KPL71_004361</name>
</gene>
<keyword evidence="1" id="KW-0808">Transferase</keyword>
<evidence type="ECO:0000313" key="1">
    <source>
        <dbReference type="EMBL" id="KAH9792956.1"/>
    </source>
</evidence>
<name>A0ACB8N541_CITSI</name>